<sequence>MKKYKPLSDTLIDLVLIFANTYAKEKYPLGGKTYKEFDVEVMWRAFNSIKIIADGVKNDKKN</sequence>
<protein>
    <submittedName>
        <fullName evidence="1">Uncharacterized protein</fullName>
    </submittedName>
</protein>
<proteinExistence type="predicted"/>
<reference evidence="1" key="1">
    <citation type="submission" date="2020-03" db="EMBL/GenBank/DDBJ databases">
        <title>The deep terrestrial virosphere.</title>
        <authorList>
            <person name="Holmfeldt K."/>
            <person name="Nilsson E."/>
            <person name="Simone D."/>
            <person name="Lopez-Fernandez M."/>
            <person name="Wu X."/>
            <person name="de Brujin I."/>
            <person name="Lundin D."/>
            <person name="Andersson A."/>
            <person name="Bertilsson S."/>
            <person name="Dopson M."/>
        </authorList>
    </citation>
    <scope>NUCLEOTIDE SEQUENCE</scope>
    <source>
        <strain evidence="1">MM415B03263</strain>
    </source>
</reference>
<organism evidence="1">
    <name type="scientific">viral metagenome</name>
    <dbReference type="NCBI Taxonomy" id="1070528"/>
    <lineage>
        <taxon>unclassified sequences</taxon>
        <taxon>metagenomes</taxon>
        <taxon>organismal metagenomes</taxon>
    </lineage>
</organism>
<evidence type="ECO:0000313" key="1">
    <source>
        <dbReference type="EMBL" id="QJA91736.1"/>
    </source>
</evidence>
<dbReference type="AlphaFoldDB" id="A0A6M3LA00"/>
<gene>
    <name evidence="1" type="ORF">MM415B03263_0005</name>
</gene>
<name>A0A6M3LA00_9ZZZZ</name>
<dbReference type="EMBL" id="MT143010">
    <property type="protein sequence ID" value="QJA91736.1"/>
    <property type="molecule type" value="Genomic_DNA"/>
</dbReference>
<accession>A0A6M3LA00</accession>